<dbReference type="Proteomes" id="UP000267096">
    <property type="component" value="Unassembled WGS sequence"/>
</dbReference>
<dbReference type="AlphaFoldDB" id="A0A0M3K089"/>
<sequence length="72" mass="7528">MRTTRRGKNGKGVDLEADGRVDDHGLVLMAVLDESGVVLVDNGVVVESTEDSEGLNEVTVRVGGGVLGDFES</sequence>
<evidence type="ECO:0000313" key="3">
    <source>
        <dbReference type="WBParaSite" id="ASIM_0001421701-mRNA-1"/>
    </source>
</evidence>
<evidence type="ECO:0000313" key="2">
    <source>
        <dbReference type="Proteomes" id="UP000267096"/>
    </source>
</evidence>
<evidence type="ECO:0000313" key="1">
    <source>
        <dbReference type="EMBL" id="VDK50232.1"/>
    </source>
</evidence>
<gene>
    <name evidence="1" type="ORF">ASIM_LOCUS13645</name>
</gene>
<reference evidence="3" key="1">
    <citation type="submission" date="2017-02" db="UniProtKB">
        <authorList>
            <consortium name="WormBaseParasite"/>
        </authorList>
    </citation>
    <scope>IDENTIFICATION</scope>
</reference>
<organism evidence="3">
    <name type="scientific">Anisakis simplex</name>
    <name type="common">Herring worm</name>
    <dbReference type="NCBI Taxonomy" id="6269"/>
    <lineage>
        <taxon>Eukaryota</taxon>
        <taxon>Metazoa</taxon>
        <taxon>Ecdysozoa</taxon>
        <taxon>Nematoda</taxon>
        <taxon>Chromadorea</taxon>
        <taxon>Rhabditida</taxon>
        <taxon>Spirurina</taxon>
        <taxon>Ascaridomorpha</taxon>
        <taxon>Ascaridoidea</taxon>
        <taxon>Anisakidae</taxon>
        <taxon>Anisakis</taxon>
        <taxon>Anisakis simplex complex</taxon>
    </lineage>
</organism>
<dbReference type="WBParaSite" id="ASIM_0001421701-mRNA-1">
    <property type="protein sequence ID" value="ASIM_0001421701-mRNA-1"/>
    <property type="gene ID" value="ASIM_0001421701"/>
</dbReference>
<dbReference type="EMBL" id="UYRR01031456">
    <property type="protein sequence ID" value="VDK50232.1"/>
    <property type="molecule type" value="Genomic_DNA"/>
</dbReference>
<reference evidence="1 2" key="2">
    <citation type="submission" date="2018-11" db="EMBL/GenBank/DDBJ databases">
        <authorList>
            <consortium name="Pathogen Informatics"/>
        </authorList>
    </citation>
    <scope>NUCLEOTIDE SEQUENCE [LARGE SCALE GENOMIC DNA]</scope>
</reference>
<proteinExistence type="predicted"/>
<keyword evidence="2" id="KW-1185">Reference proteome</keyword>
<name>A0A0M3K089_ANISI</name>
<accession>A0A0M3K089</accession>
<protein>
    <submittedName>
        <fullName evidence="3">Transposase</fullName>
    </submittedName>
</protein>